<dbReference type="GO" id="GO:0043456">
    <property type="term" value="P:regulation of pentose-phosphate shunt"/>
    <property type="evidence" value="ECO:0007669"/>
    <property type="project" value="TreeGrafter"/>
</dbReference>
<keyword evidence="6" id="KW-1185">Reference proteome</keyword>
<feature type="compositionally biased region" description="Basic and acidic residues" evidence="4">
    <location>
        <begin position="14"/>
        <end position="27"/>
    </location>
</feature>
<dbReference type="GO" id="GO:0005829">
    <property type="term" value="C:cytosol"/>
    <property type="evidence" value="ECO:0007669"/>
    <property type="project" value="TreeGrafter"/>
</dbReference>
<dbReference type="Proteomes" id="UP000298327">
    <property type="component" value="Unassembled WGS sequence"/>
</dbReference>
<feature type="binding site" evidence="3">
    <location>
        <begin position="44"/>
        <end position="51"/>
    </location>
    <ligand>
        <name>substrate</name>
    </ligand>
</feature>
<feature type="region of interest" description="Disordered" evidence="4">
    <location>
        <begin position="1"/>
        <end position="29"/>
    </location>
</feature>
<dbReference type="OrthoDB" id="354304at2759"/>
<dbReference type="CDD" id="cd07067">
    <property type="entry name" value="HP_PGM_like"/>
    <property type="match status" value="1"/>
</dbReference>
<sequence length="285" mass="32094">MPNAAETPRNLKTGADHMRSMRSEKPRTANSNGKYRWLIISLVRHGESMNNVYPTWNAKNDDRLTLRGRVQAGTLGLHWQDTRIDAIYASTLTRARVTAHAIADANKGDLSVRTEPLLVERHIGSVARIHAARGDHKAARQEQHGPGVGRFAHRDRMHRPSGGGESLDDVARRIKVVLLSTLKHHFEPLGEKPEGIALPPERCTSPTDDVPEGIPHVVLVSHNVFMCEFYETLVNWGKPVSEHRSTCTDYPNTAWSRHLIRLSEEDSSDMRFWDLQEAPRCSRCA</sequence>
<proteinExistence type="predicted"/>
<gene>
    <name evidence="5" type="ORF">EVG20_g3507</name>
</gene>
<protein>
    <recommendedName>
        <fullName evidence="7">Phosphoglycerate mutase (2,3-diphosphoglycerate-dependent)</fullName>
    </recommendedName>
</protein>
<dbReference type="InterPro" id="IPR029033">
    <property type="entry name" value="His_PPase_superfam"/>
</dbReference>
<feature type="binding site" evidence="3">
    <location>
        <position position="94"/>
    </location>
    <ligand>
        <name>substrate</name>
    </ligand>
</feature>
<organism evidence="5 6">
    <name type="scientific">Dentipellis fragilis</name>
    <dbReference type="NCBI Taxonomy" id="205917"/>
    <lineage>
        <taxon>Eukaryota</taxon>
        <taxon>Fungi</taxon>
        <taxon>Dikarya</taxon>
        <taxon>Basidiomycota</taxon>
        <taxon>Agaricomycotina</taxon>
        <taxon>Agaricomycetes</taxon>
        <taxon>Russulales</taxon>
        <taxon>Hericiaceae</taxon>
        <taxon>Dentipellis</taxon>
    </lineage>
</organism>
<dbReference type="InterPro" id="IPR051695">
    <property type="entry name" value="Phosphoglycerate_Mutase"/>
</dbReference>
<dbReference type="InterPro" id="IPR013078">
    <property type="entry name" value="His_Pase_superF_clade-1"/>
</dbReference>
<dbReference type="Gene3D" id="3.40.50.1240">
    <property type="entry name" value="Phosphoglycerate mutase-like"/>
    <property type="match status" value="1"/>
</dbReference>
<dbReference type="PANTHER" id="PTHR46517">
    <property type="entry name" value="FRUCTOSE-2,6-BISPHOSPHATASE TIGAR"/>
    <property type="match status" value="1"/>
</dbReference>
<evidence type="ECO:0008006" key="7">
    <source>
        <dbReference type="Google" id="ProtNLM"/>
    </source>
</evidence>
<feature type="active site" description="Tele-phosphohistidine intermediate" evidence="2">
    <location>
        <position position="45"/>
    </location>
</feature>
<dbReference type="SUPFAM" id="SSF53254">
    <property type="entry name" value="Phosphoglycerate mutase-like"/>
    <property type="match status" value="1"/>
</dbReference>
<keyword evidence="1" id="KW-0378">Hydrolase</keyword>
<name>A0A4Y9Z3V9_9AGAM</name>
<dbReference type="GO" id="GO:0045820">
    <property type="term" value="P:negative regulation of glycolytic process"/>
    <property type="evidence" value="ECO:0007669"/>
    <property type="project" value="TreeGrafter"/>
</dbReference>
<evidence type="ECO:0000313" key="5">
    <source>
        <dbReference type="EMBL" id="TFY68578.1"/>
    </source>
</evidence>
<dbReference type="EMBL" id="SEOQ01000158">
    <property type="protein sequence ID" value="TFY68578.1"/>
    <property type="molecule type" value="Genomic_DNA"/>
</dbReference>
<dbReference type="GO" id="GO:0004331">
    <property type="term" value="F:fructose-2,6-bisphosphate 2-phosphatase activity"/>
    <property type="evidence" value="ECO:0007669"/>
    <property type="project" value="TreeGrafter"/>
</dbReference>
<evidence type="ECO:0000313" key="6">
    <source>
        <dbReference type="Proteomes" id="UP000298327"/>
    </source>
</evidence>
<dbReference type="Pfam" id="PF00300">
    <property type="entry name" value="His_Phos_1"/>
    <property type="match status" value="1"/>
</dbReference>
<dbReference type="STRING" id="205917.A0A4Y9Z3V9"/>
<feature type="region of interest" description="Disordered" evidence="4">
    <location>
        <begin position="134"/>
        <end position="154"/>
    </location>
</feature>
<evidence type="ECO:0000256" key="2">
    <source>
        <dbReference type="PIRSR" id="PIRSR613078-1"/>
    </source>
</evidence>
<feature type="compositionally biased region" description="Basic and acidic residues" evidence="4">
    <location>
        <begin position="134"/>
        <end position="143"/>
    </location>
</feature>
<evidence type="ECO:0000256" key="4">
    <source>
        <dbReference type="SAM" id="MobiDB-lite"/>
    </source>
</evidence>
<reference evidence="5 6" key="1">
    <citation type="submission" date="2019-02" db="EMBL/GenBank/DDBJ databases">
        <title>Genome sequencing of the rare red list fungi Dentipellis fragilis.</title>
        <authorList>
            <person name="Buettner E."/>
            <person name="Kellner H."/>
        </authorList>
    </citation>
    <scope>NUCLEOTIDE SEQUENCE [LARGE SCALE GENOMIC DNA]</scope>
    <source>
        <strain evidence="5 6">DSM 105465</strain>
    </source>
</reference>
<dbReference type="AlphaFoldDB" id="A0A4Y9Z3V9"/>
<dbReference type="InterPro" id="IPR001345">
    <property type="entry name" value="PG/BPGM_mutase_AS"/>
</dbReference>
<feature type="active site" description="Proton donor/acceptor" evidence="2">
    <location>
        <position position="120"/>
    </location>
</feature>
<dbReference type="SMART" id="SM00855">
    <property type="entry name" value="PGAM"/>
    <property type="match status" value="1"/>
</dbReference>
<comment type="caution">
    <text evidence="5">The sequence shown here is derived from an EMBL/GenBank/DDBJ whole genome shotgun (WGS) entry which is preliminary data.</text>
</comment>
<evidence type="ECO:0000256" key="3">
    <source>
        <dbReference type="PIRSR" id="PIRSR613078-2"/>
    </source>
</evidence>
<evidence type="ECO:0000256" key="1">
    <source>
        <dbReference type="ARBA" id="ARBA00022801"/>
    </source>
</evidence>
<dbReference type="PANTHER" id="PTHR46517:SF1">
    <property type="entry name" value="FRUCTOSE-2,6-BISPHOSPHATASE TIGAR"/>
    <property type="match status" value="1"/>
</dbReference>
<accession>A0A4Y9Z3V9</accession>
<dbReference type="PROSITE" id="PS00175">
    <property type="entry name" value="PG_MUTASE"/>
    <property type="match status" value="1"/>
</dbReference>